<dbReference type="PANTHER" id="PTHR33540">
    <property type="entry name" value="TRNA THREONYLCARBAMOYLADENOSINE BIOSYNTHESIS PROTEIN TSAE"/>
    <property type="match status" value="1"/>
</dbReference>
<keyword evidence="8" id="KW-0067">ATP-binding</keyword>
<dbReference type="PANTHER" id="PTHR33540:SF2">
    <property type="entry name" value="TRNA THREONYLCARBAMOYLADENOSINE BIOSYNTHESIS PROTEIN TSAE"/>
    <property type="match status" value="1"/>
</dbReference>
<dbReference type="Pfam" id="PF02367">
    <property type="entry name" value="TsaE"/>
    <property type="match status" value="1"/>
</dbReference>
<keyword evidence="6" id="KW-0479">Metal-binding</keyword>
<keyword evidence="4" id="KW-0963">Cytoplasm</keyword>
<evidence type="ECO:0000256" key="4">
    <source>
        <dbReference type="ARBA" id="ARBA00022490"/>
    </source>
</evidence>
<keyword evidence="7" id="KW-0547">Nucleotide-binding</keyword>
<comment type="subcellular location">
    <subcellularLocation>
        <location evidence="1">Cytoplasm</location>
    </subcellularLocation>
</comment>
<reference evidence="11 12" key="1">
    <citation type="submission" date="2018-11" db="EMBL/GenBank/DDBJ databases">
        <title>The draft genome sequence of Amphritea balenae JAMM 1525T.</title>
        <authorList>
            <person name="Fang Z."/>
            <person name="Zhang Y."/>
            <person name="Han X."/>
        </authorList>
    </citation>
    <scope>NUCLEOTIDE SEQUENCE [LARGE SCALE GENOMIC DNA]</scope>
    <source>
        <strain evidence="11 12">JAMM 1525</strain>
    </source>
</reference>
<dbReference type="EMBL" id="RQXV01000004">
    <property type="protein sequence ID" value="RRC99752.1"/>
    <property type="molecule type" value="Genomic_DNA"/>
</dbReference>
<dbReference type="Proteomes" id="UP000267535">
    <property type="component" value="Unassembled WGS sequence"/>
</dbReference>
<dbReference type="GO" id="GO:0016740">
    <property type="term" value="F:transferase activity"/>
    <property type="evidence" value="ECO:0007669"/>
    <property type="project" value="UniProtKB-KW"/>
</dbReference>
<comment type="similarity">
    <text evidence="2">Belongs to the TsaE family.</text>
</comment>
<evidence type="ECO:0000256" key="8">
    <source>
        <dbReference type="ARBA" id="ARBA00022840"/>
    </source>
</evidence>
<evidence type="ECO:0000256" key="1">
    <source>
        <dbReference type="ARBA" id="ARBA00004496"/>
    </source>
</evidence>
<evidence type="ECO:0000256" key="7">
    <source>
        <dbReference type="ARBA" id="ARBA00022741"/>
    </source>
</evidence>
<dbReference type="Gene3D" id="3.40.50.300">
    <property type="entry name" value="P-loop containing nucleotide triphosphate hydrolases"/>
    <property type="match status" value="1"/>
</dbReference>
<dbReference type="FunFam" id="3.40.50.300:FF:000406">
    <property type="entry name" value="tRNA (N6-adenosine(37)-N6)-threonylcarbamoyltransferase complex ATPase TsaE"/>
    <property type="match status" value="1"/>
</dbReference>
<sequence length="168" mass="18731">MPQQIENSVFVPDESGMVQLGKLIARSTAGGEVIFLNGDLGMGKTTLSRGVLQGFGHQGSVKSPTYTLVEPYEFDERSVFHFDLYRLGDPEELEYLGIRDYFTDEGICLIEWPERGEGVLPVADLQLNISVEQRGRRITWQPQTEKGRCLADKLNGCLTATGEDPFTE</sequence>
<organism evidence="11 12">
    <name type="scientific">Amphritea balenae</name>
    <dbReference type="NCBI Taxonomy" id="452629"/>
    <lineage>
        <taxon>Bacteria</taxon>
        <taxon>Pseudomonadati</taxon>
        <taxon>Pseudomonadota</taxon>
        <taxon>Gammaproteobacteria</taxon>
        <taxon>Oceanospirillales</taxon>
        <taxon>Oceanospirillaceae</taxon>
        <taxon>Amphritea</taxon>
    </lineage>
</organism>
<keyword evidence="12" id="KW-1185">Reference proteome</keyword>
<evidence type="ECO:0000256" key="2">
    <source>
        <dbReference type="ARBA" id="ARBA00007599"/>
    </source>
</evidence>
<dbReference type="GO" id="GO:0046872">
    <property type="term" value="F:metal ion binding"/>
    <property type="evidence" value="ECO:0007669"/>
    <property type="project" value="UniProtKB-KW"/>
</dbReference>
<evidence type="ECO:0000256" key="9">
    <source>
        <dbReference type="ARBA" id="ARBA00022842"/>
    </source>
</evidence>
<dbReference type="OrthoDB" id="9800307at2"/>
<accession>A0A3P1SUC3</accession>
<keyword evidence="9" id="KW-0460">Magnesium</keyword>
<keyword evidence="11" id="KW-0808">Transferase</keyword>
<dbReference type="InterPro" id="IPR003442">
    <property type="entry name" value="T6A_TsaE"/>
</dbReference>
<dbReference type="InterPro" id="IPR027417">
    <property type="entry name" value="P-loop_NTPase"/>
</dbReference>
<dbReference type="GO" id="GO:0002949">
    <property type="term" value="P:tRNA threonylcarbamoyladenosine modification"/>
    <property type="evidence" value="ECO:0007669"/>
    <property type="project" value="InterPro"/>
</dbReference>
<dbReference type="GO" id="GO:0005737">
    <property type="term" value="C:cytoplasm"/>
    <property type="evidence" value="ECO:0007669"/>
    <property type="project" value="UniProtKB-SubCell"/>
</dbReference>
<evidence type="ECO:0000313" key="11">
    <source>
        <dbReference type="EMBL" id="RRC99752.1"/>
    </source>
</evidence>
<dbReference type="SUPFAM" id="SSF52540">
    <property type="entry name" value="P-loop containing nucleoside triphosphate hydrolases"/>
    <property type="match status" value="1"/>
</dbReference>
<evidence type="ECO:0000256" key="10">
    <source>
        <dbReference type="ARBA" id="ARBA00032441"/>
    </source>
</evidence>
<dbReference type="AlphaFoldDB" id="A0A3P1SUC3"/>
<protein>
    <recommendedName>
        <fullName evidence="3">tRNA threonylcarbamoyladenosine biosynthesis protein TsaE</fullName>
    </recommendedName>
    <alternativeName>
        <fullName evidence="10">t(6)A37 threonylcarbamoyladenosine biosynthesis protein TsaE</fullName>
    </alternativeName>
</protein>
<dbReference type="GO" id="GO:0005524">
    <property type="term" value="F:ATP binding"/>
    <property type="evidence" value="ECO:0007669"/>
    <property type="project" value="UniProtKB-KW"/>
</dbReference>
<evidence type="ECO:0000256" key="5">
    <source>
        <dbReference type="ARBA" id="ARBA00022694"/>
    </source>
</evidence>
<evidence type="ECO:0000256" key="3">
    <source>
        <dbReference type="ARBA" id="ARBA00019010"/>
    </source>
</evidence>
<keyword evidence="5" id="KW-0819">tRNA processing</keyword>
<dbReference type="NCBIfam" id="TIGR00150">
    <property type="entry name" value="T6A_YjeE"/>
    <property type="match status" value="1"/>
</dbReference>
<evidence type="ECO:0000313" key="12">
    <source>
        <dbReference type="Proteomes" id="UP000267535"/>
    </source>
</evidence>
<gene>
    <name evidence="11" type="primary">tsaE</name>
    <name evidence="11" type="ORF">EHS89_09710</name>
</gene>
<dbReference type="RefSeq" id="WP_124925942.1">
    <property type="nucleotide sequence ID" value="NZ_BMOH01000006.1"/>
</dbReference>
<name>A0A3P1SUC3_9GAMM</name>
<evidence type="ECO:0000256" key="6">
    <source>
        <dbReference type="ARBA" id="ARBA00022723"/>
    </source>
</evidence>
<proteinExistence type="inferred from homology"/>
<comment type="caution">
    <text evidence="11">The sequence shown here is derived from an EMBL/GenBank/DDBJ whole genome shotgun (WGS) entry which is preliminary data.</text>
</comment>